<keyword evidence="11 16" id="KW-0594">Phospholipid biosynthesis</keyword>
<accession>A0A478ED08</accession>
<comment type="subcellular location">
    <molecule>Phosphatidylserine decarboxylase 1 beta chain</molecule>
    <subcellularLocation>
        <location evidence="16">Mitochondrion inner membrane</location>
        <topology evidence="16">Single-pass membrane protein</topology>
        <orientation evidence="16">Intermembrane side</orientation>
    </subcellularLocation>
</comment>
<proteinExistence type="inferred from homology"/>
<feature type="compositionally biased region" description="Low complexity" evidence="17">
    <location>
        <begin position="582"/>
        <end position="593"/>
    </location>
</feature>
<dbReference type="HAMAP" id="MF_03208">
    <property type="entry name" value="PS_decarb_PSD_B_type1_euk"/>
    <property type="match status" value="1"/>
</dbReference>
<evidence type="ECO:0000256" key="9">
    <source>
        <dbReference type="ARBA" id="ARBA00023098"/>
    </source>
</evidence>
<feature type="compositionally biased region" description="Acidic residues" evidence="17">
    <location>
        <begin position="598"/>
        <end position="608"/>
    </location>
</feature>
<evidence type="ECO:0000256" key="8">
    <source>
        <dbReference type="ARBA" id="ARBA00022989"/>
    </source>
</evidence>
<dbReference type="GO" id="GO:0004609">
    <property type="term" value="F:phosphatidylserine decarboxylase activity"/>
    <property type="evidence" value="ECO:0007669"/>
    <property type="project" value="UniProtKB-UniRule"/>
</dbReference>
<dbReference type="InterPro" id="IPR033661">
    <property type="entry name" value="PSD_type1_euk"/>
</dbReference>
<comment type="subcellular location">
    <molecule>Phosphatidylserine decarboxylase 1 alpha chain</molecule>
    <subcellularLocation>
        <location evidence="16">Mitochondrion inner membrane</location>
        <topology evidence="16">Peripheral membrane protein</topology>
        <orientation evidence="16">Intermembrane side</orientation>
    </subcellularLocation>
    <text evidence="16">Anchored to the mitochondrial inner membrane through its interaction with the integral membrane beta chain.</text>
</comment>
<feature type="modified residue" description="Pyruvic acid (Ser); by autocatalysis" evidence="16">
    <location>
        <position position="478"/>
    </location>
</feature>
<dbReference type="GO" id="GO:0016540">
    <property type="term" value="P:protein autoprocessing"/>
    <property type="evidence" value="ECO:0007669"/>
    <property type="project" value="UniProtKB-UniRule"/>
</dbReference>
<keyword evidence="3 16" id="KW-0444">Lipid biosynthesis</keyword>
<comment type="function">
    <text evidence="16">Catalyzes the formation of phosphatidylethanolamine (PtdEtn) from phosphatidylserine (PtdSer). Plays a central role in phospholipid metabolism and in the interorganelle trafficking of phosphatidylserine.</text>
</comment>
<evidence type="ECO:0000256" key="6">
    <source>
        <dbReference type="ARBA" id="ARBA00022776"/>
    </source>
</evidence>
<evidence type="ECO:0000256" key="15">
    <source>
        <dbReference type="ARBA" id="ARBA00023317"/>
    </source>
</evidence>
<evidence type="ECO:0000256" key="4">
    <source>
        <dbReference type="ARBA" id="ARBA00022618"/>
    </source>
</evidence>
<dbReference type="EMBL" id="DF933840">
    <property type="protein sequence ID" value="GAM42733.1"/>
    <property type="molecule type" value="Genomic_DNA"/>
</dbReference>
<feature type="region of interest" description="Disordered" evidence="17">
    <location>
        <begin position="521"/>
        <end position="541"/>
    </location>
</feature>
<evidence type="ECO:0000256" key="2">
    <source>
        <dbReference type="ARBA" id="ARBA00006762"/>
    </source>
</evidence>
<dbReference type="Pfam" id="PF02666">
    <property type="entry name" value="PS_Dcarbxylase"/>
    <property type="match status" value="2"/>
</dbReference>
<evidence type="ECO:0000256" key="11">
    <source>
        <dbReference type="ARBA" id="ARBA00023209"/>
    </source>
</evidence>
<keyword evidence="5 16" id="KW-0812">Transmembrane</keyword>
<feature type="domain" description="DOC" evidence="18">
    <location>
        <begin position="649"/>
        <end position="876"/>
    </location>
</feature>
<dbReference type="InterPro" id="IPR003817">
    <property type="entry name" value="PS_Dcarbxylase"/>
</dbReference>
<dbReference type="SMART" id="SM01337">
    <property type="entry name" value="APC10"/>
    <property type="match status" value="1"/>
</dbReference>
<keyword evidence="10 16" id="KW-0472">Membrane</keyword>
<dbReference type="GO" id="GO:0005743">
    <property type="term" value="C:mitochondrial inner membrane"/>
    <property type="evidence" value="ECO:0007669"/>
    <property type="project" value="UniProtKB-SubCell"/>
</dbReference>
<dbReference type="Pfam" id="PF03256">
    <property type="entry name" value="ANAPC10"/>
    <property type="match status" value="1"/>
</dbReference>
<feature type="active site" description="Schiff-base intermediate with substrate; via pyruvic acid; for decarboxylase activity" evidence="16">
    <location>
        <position position="478"/>
    </location>
</feature>
<feature type="compositionally biased region" description="Acidic residues" evidence="17">
    <location>
        <begin position="619"/>
        <end position="654"/>
    </location>
</feature>
<feature type="chain" id="PRO_5023244970" description="Phosphatidylserine decarboxylase 1 alpha chain" evidence="16">
    <location>
        <begin position="478"/>
        <end position="917"/>
    </location>
</feature>
<dbReference type="GO" id="GO:0005680">
    <property type="term" value="C:anaphase-promoting complex"/>
    <property type="evidence" value="ECO:0007669"/>
    <property type="project" value="InterPro"/>
</dbReference>
<evidence type="ECO:0000256" key="14">
    <source>
        <dbReference type="ARBA" id="ARBA00023306"/>
    </source>
</evidence>
<keyword evidence="16" id="KW-0496">Mitochondrion</keyword>
<keyword evidence="7 16" id="KW-0210">Decarboxylase</keyword>
<evidence type="ECO:0000259" key="18">
    <source>
        <dbReference type="PROSITE" id="PS51284"/>
    </source>
</evidence>
<evidence type="ECO:0000256" key="10">
    <source>
        <dbReference type="ARBA" id="ARBA00023136"/>
    </source>
</evidence>
<comment type="pathway">
    <text evidence="16">Phospholipid metabolism; phosphatidylethanolamine biosynthesis; phosphatidylethanolamine from CDP-diacylglycerol: step 2/2.</text>
</comment>
<evidence type="ECO:0000313" key="19">
    <source>
        <dbReference type="EMBL" id="GAM42733.1"/>
    </source>
</evidence>
<feature type="topological domain" description="Mitochondrial matrix" evidence="16">
    <location>
        <begin position="1"/>
        <end position="75"/>
    </location>
</feature>
<feature type="region of interest" description="Disordered" evidence="17">
    <location>
        <begin position="286"/>
        <end position="306"/>
    </location>
</feature>
<feature type="compositionally biased region" description="Basic residues" evidence="17">
    <location>
        <begin position="35"/>
        <end position="44"/>
    </location>
</feature>
<evidence type="ECO:0000313" key="20">
    <source>
        <dbReference type="Proteomes" id="UP000053095"/>
    </source>
</evidence>
<sequence>MATCMGGRNAVCRSLRRVRPQRPLIHTPKPATRNRQFHSSRVRREKYESNQKNDKNQSFSSRLGRAWSDTKIEWHPIPIGLGIGFLGLWQFYRARRDTKRLRDQEIEEDGKPPRRKRIRPSGPWQVQVMSTLPLKALSRLWGRFNELDLPMPLRIPGFKLYSWIFGVNLDEVKEPDLRTYANLASFFYRELKPGVRPIDQDPNAIVSPSDGKVLSFGMIERGEVEQVKGMTYSLEALLGEASPSRAAIESHGIKPADMEHEPGNMAMDEEFATVNGISYTLPHLLSGSKKKPKKETAMDASTASGPSSEAKVKADLALGDGRPWYAPSASNNALYYCVIYLAPGDYHRFHSPISWVVESRRHFAGELYSVSPYLQRTLPGLFVLNERVVLLGRWRWGFFSYIPVGATNVGSIKLNFDAELRTNSLTTDTAADRAAAAAAKRGEAYTGFAEATYYNASRALHGHPLQRGEEMGGFQLGSTIVLVFEAPMGVRKSFDEGWDGGREGGWTWNIEQGQKVKELKMPRHPPRRAPPAPATPSFAEPPPIIAPPPAVTTPIFATPQGFQRDEPLPNAIPAWQIPPPQQQQQRRFNQPVPTMSEPLEDSDIENDPVDDRVRAIDFDALDDNDDDGGGEDDDEDLEDELDDEEVEGEDDENEEIRARRKSPSPLPPDLREISSLASWTVSTHKPGCGVAALRNPSPQQFWQSDGPQPHTLTLHFFKVVAIVKIRVYLDFDLDESYTPTKMMFYAGMGGNDLVHFATWEDDAPAGWVNVSLAGVGGKNKRRKREHAGRGSRRRTRIEGDLYDDSLDEEDEDDPDDPYAGNVLKAMVVQVRICENHQNGKDTHVRGFQVFAHDDDRRRIAAATAAAGAASAGQQGHNRRKSVQGDSQDGFGGAVDDGAGDKRHGLDEPDWMGEPVIR</sequence>
<evidence type="ECO:0000256" key="16">
    <source>
        <dbReference type="HAMAP-Rule" id="MF_03208"/>
    </source>
</evidence>
<gene>
    <name evidence="16" type="primary">PSD1</name>
    <name evidence="19" type="ORF">TCE0_044f16984</name>
</gene>
<dbReference type="EC" id="4.1.1.65" evidence="16"/>
<feature type="compositionally biased region" description="Low complexity" evidence="17">
    <location>
        <begin position="862"/>
        <end position="871"/>
    </location>
</feature>
<dbReference type="CDD" id="cd08366">
    <property type="entry name" value="APC10"/>
    <property type="match status" value="1"/>
</dbReference>
<dbReference type="AlphaFoldDB" id="A0A478ED08"/>
<dbReference type="Proteomes" id="UP000053095">
    <property type="component" value="Unassembled WGS sequence"/>
</dbReference>
<dbReference type="NCBIfam" id="TIGR00163">
    <property type="entry name" value="PS_decarb"/>
    <property type="match status" value="1"/>
</dbReference>
<dbReference type="PROSITE" id="PS51284">
    <property type="entry name" value="DOC"/>
    <property type="match status" value="1"/>
</dbReference>
<comment type="subunit">
    <text evidence="16">Heterodimer of a large membrane-associated beta subunit and a small pyruvoyl-containing alpha subunit.</text>
</comment>
<feature type="region of interest" description="Disordered" evidence="17">
    <location>
        <begin position="778"/>
        <end position="819"/>
    </location>
</feature>
<feature type="chain" id="PRO_5023244971" description="Phosphatidylserine decarboxylase 1 beta chain" evidence="16">
    <location>
        <begin position="1"/>
        <end position="477"/>
    </location>
</feature>
<feature type="active site" description="Charge relay system; for autoendoproteolytic cleavage activity" evidence="16">
    <location>
        <position position="478"/>
    </location>
</feature>
<dbReference type="GO" id="GO:0051301">
    <property type="term" value="P:cell division"/>
    <property type="evidence" value="ECO:0007669"/>
    <property type="project" value="UniProtKB-KW"/>
</dbReference>
<feature type="compositionally biased region" description="Basic residues" evidence="17">
    <location>
        <begin position="778"/>
        <end position="795"/>
    </location>
</feature>
<dbReference type="PANTHER" id="PTHR10067">
    <property type="entry name" value="PHOSPHATIDYLSERINE DECARBOXYLASE"/>
    <property type="match status" value="1"/>
</dbReference>
<evidence type="ECO:0000256" key="12">
    <source>
        <dbReference type="ARBA" id="ARBA00023239"/>
    </source>
</evidence>
<comment type="similarity">
    <text evidence="16">Belongs to the phosphatidylserine decarboxylase family. PSD-B subfamily. Eukaryotic type I sub-subfamily.</text>
</comment>
<keyword evidence="14" id="KW-0131">Cell cycle</keyword>
<dbReference type="GO" id="GO:0006646">
    <property type="term" value="P:phosphatidylethanolamine biosynthetic process"/>
    <property type="evidence" value="ECO:0007669"/>
    <property type="project" value="UniProtKB-UniRule"/>
</dbReference>
<dbReference type="Gene3D" id="2.60.120.260">
    <property type="entry name" value="Galactose-binding domain-like"/>
    <property type="match status" value="1"/>
</dbReference>
<keyword evidence="6" id="KW-0498">Mitosis</keyword>
<comment type="pathway">
    <text evidence="1">Lipid metabolism.</text>
</comment>
<dbReference type="PANTHER" id="PTHR10067:SF6">
    <property type="entry name" value="PHOSPHATIDYLSERINE DECARBOXYLASE PROENZYME, MITOCHONDRIAL"/>
    <property type="match status" value="1"/>
</dbReference>
<keyword evidence="16" id="KW-0999">Mitochondrion inner membrane</keyword>
<dbReference type="GO" id="GO:0031145">
    <property type="term" value="P:anaphase-promoting complex-dependent catabolic process"/>
    <property type="evidence" value="ECO:0007669"/>
    <property type="project" value="InterPro"/>
</dbReference>
<comment type="catalytic activity">
    <reaction evidence="16">
        <text>a 1,2-diacyl-sn-glycero-3-phospho-L-serine + H(+) = a 1,2-diacyl-sn-glycero-3-phosphoethanolamine + CO2</text>
        <dbReference type="Rhea" id="RHEA:20828"/>
        <dbReference type="ChEBI" id="CHEBI:15378"/>
        <dbReference type="ChEBI" id="CHEBI:16526"/>
        <dbReference type="ChEBI" id="CHEBI:57262"/>
        <dbReference type="ChEBI" id="CHEBI:64612"/>
        <dbReference type="EC" id="4.1.1.65"/>
    </reaction>
</comment>
<comment type="similarity">
    <text evidence="2">Belongs to the APC10 family.</text>
</comment>
<keyword evidence="16" id="KW-0865">Zymogen</keyword>
<feature type="region of interest" description="Disordered" evidence="17">
    <location>
        <begin position="557"/>
        <end position="670"/>
    </location>
</feature>
<feature type="compositionally biased region" description="Acidic residues" evidence="17">
    <location>
        <begin position="800"/>
        <end position="816"/>
    </location>
</feature>
<feature type="compositionally biased region" description="Pro residues" evidence="17">
    <location>
        <begin position="528"/>
        <end position="541"/>
    </location>
</feature>
<keyword evidence="12 16" id="KW-0456">Lyase</keyword>
<keyword evidence="4" id="KW-0132">Cell division</keyword>
<comment type="PTM">
    <text evidence="16">Is synthesized initially as an inactive proenzyme. Formation of the active enzyme involves a self-maturation process in which the active site pyruvoyl group is generated from an internal serine residue via an autocatalytic post-translational modification. Two non-identical subunits are generated from the proenzyme in this reaction, and the pyruvate is formed at the N-terminus of the alpha chain, which is derived from the carboxyl end of the proenzyme. The autoendoproteolytic cleavage occurs by a canonical serine protease mechanism, in which the side chain hydroxyl group of the serine supplies its oxygen atom to form the C-terminus of the beta chain, while the remainder of the serine residue undergoes an oxidative deamination to produce ammonia and the pyruvoyl prosthetic group on the alpha chain. During this reaction, the Ser that is part of the protease active site of the proenzyme becomes the pyruvoyl prosthetic group, which constitutes an essential element of the active site of the mature decarboxylase.</text>
</comment>
<evidence type="ECO:0000256" key="7">
    <source>
        <dbReference type="ARBA" id="ARBA00022793"/>
    </source>
</evidence>
<evidence type="ECO:0000256" key="1">
    <source>
        <dbReference type="ARBA" id="ARBA00005189"/>
    </source>
</evidence>
<feature type="region of interest" description="Disordered" evidence="17">
    <location>
        <begin position="22"/>
        <end position="62"/>
    </location>
</feature>
<protein>
    <recommendedName>
        <fullName evidence="16">Phosphatidylserine decarboxylase proenzyme 1, mitochondrial</fullName>
        <ecNumber evidence="16">4.1.1.65</ecNumber>
    </recommendedName>
    <component>
        <recommendedName>
            <fullName evidence="16">Phosphatidylserine decarboxylase 1 beta chain</fullName>
        </recommendedName>
    </component>
    <component>
        <recommendedName>
            <fullName evidence="16">Phosphatidylserine decarboxylase 1 alpha chain</fullName>
        </recommendedName>
    </component>
</protein>
<feature type="region of interest" description="Disordered" evidence="17">
    <location>
        <begin position="862"/>
        <end position="917"/>
    </location>
</feature>
<evidence type="ECO:0000256" key="17">
    <source>
        <dbReference type="SAM" id="MobiDB-lite"/>
    </source>
</evidence>
<feature type="site" description="Cleavage (non-hydrolytic); by autocatalysis" evidence="16">
    <location>
        <begin position="477"/>
        <end position="478"/>
    </location>
</feature>
<dbReference type="InterPro" id="IPR008979">
    <property type="entry name" value="Galactose-bd-like_sf"/>
</dbReference>
<organism evidence="19 20">
    <name type="scientific">Talaromyces pinophilus</name>
    <name type="common">Penicillium pinophilum</name>
    <dbReference type="NCBI Taxonomy" id="128442"/>
    <lineage>
        <taxon>Eukaryota</taxon>
        <taxon>Fungi</taxon>
        <taxon>Dikarya</taxon>
        <taxon>Ascomycota</taxon>
        <taxon>Pezizomycotina</taxon>
        <taxon>Eurotiomycetes</taxon>
        <taxon>Eurotiomycetidae</taxon>
        <taxon>Eurotiales</taxon>
        <taxon>Trichocomaceae</taxon>
        <taxon>Talaromyces</taxon>
        <taxon>Talaromyces sect. Talaromyces</taxon>
    </lineage>
</organism>
<dbReference type="UniPathway" id="UPA00558">
    <property type="reaction ID" value="UER00616"/>
</dbReference>
<keyword evidence="9 16" id="KW-0443">Lipid metabolism</keyword>
<evidence type="ECO:0000256" key="3">
    <source>
        <dbReference type="ARBA" id="ARBA00022516"/>
    </source>
</evidence>
<comment type="cofactor">
    <cofactor evidence="16">
        <name>pyruvate</name>
        <dbReference type="ChEBI" id="CHEBI:15361"/>
    </cofactor>
    <text evidence="16">Binds 1 pyruvoyl group covalently per subunit.</text>
</comment>
<evidence type="ECO:0000256" key="13">
    <source>
        <dbReference type="ARBA" id="ARBA00023264"/>
    </source>
</evidence>
<evidence type="ECO:0000256" key="5">
    <source>
        <dbReference type="ARBA" id="ARBA00022692"/>
    </source>
</evidence>
<feature type="active site" description="Charge relay system; for autoendoproteolytic cleavage activity" evidence="16">
    <location>
        <position position="210"/>
    </location>
</feature>
<name>A0A478ED08_TALPI</name>
<keyword evidence="15 16" id="KW-0670">Pyruvate</keyword>
<dbReference type="SUPFAM" id="SSF49785">
    <property type="entry name" value="Galactose-binding domain-like"/>
    <property type="match status" value="1"/>
</dbReference>
<dbReference type="InterPro" id="IPR033177">
    <property type="entry name" value="PSD-B"/>
</dbReference>
<feature type="active site" description="Charge relay system; for autoendoproteolytic cleavage activity" evidence="16">
    <location>
        <position position="350"/>
    </location>
</feature>
<dbReference type="InterPro" id="IPR016901">
    <property type="entry name" value="APC10/Doc1"/>
</dbReference>
<feature type="compositionally biased region" description="Basic and acidic residues" evidence="17">
    <location>
        <begin position="45"/>
        <end position="55"/>
    </location>
</feature>
<keyword evidence="13 16" id="KW-1208">Phospholipid metabolism</keyword>
<reference evidence="20" key="1">
    <citation type="journal article" date="2015" name="Genome Announc.">
        <title>Draft genome sequence of Talaromyces cellulolyticus strain Y-94, a source of lignocellulosic biomass-degrading enzymes.</title>
        <authorList>
            <person name="Fujii T."/>
            <person name="Koike H."/>
            <person name="Sawayama S."/>
            <person name="Yano S."/>
            <person name="Inoue H."/>
        </authorList>
    </citation>
    <scope>NUCLEOTIDE SEQUENCE [LARGE SCALE GENOMIC DNA]</scope>
    <source>
        <strain evidence="20">Y-94</strain>
    </source>
</reference>
<feature type="topological domain" description="Mitochondrial intermembrane" evidence="16">
    <location>
        <begin position="95"/>
        <end position="917"/>
    </location>
</feature>
<keyword evidence="8 16" id="KW-1133">Transmembrane helix</keyword>
<keyword evidence="20" id="KW-1185">Reference proteome</keyword>
<dbReference type="InterPro" id="IPR004939">
    <property type="entry name" value="APC_su10/DOC_dom"/>
</dbReference>